<dbReference type="EMBL" id="JACHLR010000001">
    <property type="protein sequence ID" value="MBB4857027.1"/>
    <property type="molecule type" value="Genomic_DNA"/>
</dbReference>
<dbReference type="InterPro" id="IPR018537">
    <property type="entry name" value="Peptidoglycan-bd_3"/>
</dbReference>
<comment type="caution">
    <text evidence="3">The sequence shown here is derived from an EMBL/GenBank/DDBJ whole genome shotgun (WGS) entry which is preliminary data.</text>
</comment>
<feature type="domain" description="Peptidoglycan binding" evidence="2">
    <location>
        <begin position="122"/>
        <end position="185"/>
    </location>
</feature>
<evidence type="ECO:0000259" key="1">
    <source>
        <dbReference type="Pfam" id="PF05838"/>
    </source>
</evidence>
<dbReference type="InterPro" id="IPR008565">
    <property type="entry name" value="TtsA-like_GH18_dom"/>
</dbReference>
<gene>
    <name evidence="3" type="ORF">HNO88_000324</name>
</gene>
<dbReference type="InterPro" id="IPR023346">
    <property type="entry name" value="Lysozyme-like_dom_sf"/>
</dbReference>
<sequence length="198" mass="21302">MFSDPGNVLALDNLLDAFGVPVDGKADTFDRCLAVILKHEGGYVDHPKDPGGATNLGVTKATWEGYVRRAVSKADIRALTIEKVKPLYRKNYWDAVSGDNLPAGLALCVFDFAVNAGPARANRYLQALVGSAQDGKTGPATVSAAQAFVAAQGERTAVQAYQAARRGYYRSLGTFSTFGRGWLRRVDETEAEALEMVQ</sequence>
<dbReference type="Gene3D" id="1.20.141.10">
    <property type="entry name" value="Chitosanase, subunit A, domain 1"/>
    <property type="match status" value="1"/>
</dbReference>
<proteinExistence type="predicted"/>
<dbReference type="Proteomes" id="UP000555448">
    <property type="component" value="Unassembled WGS sequence"/>
</dbReference>
<evidence type="ECO:0000259" key="2">
    <source>
        <dbReference type="Pfam" id="PF09374"/>
    </source>
</evidence>
<dbReference type="Pfam" id="PF05838">
    <property type="entry name" value="Glyco_hydro_108"/>
    <property type="match status" value="1"/>
</dbReference>
<evidence type="ECO:0000313" key="3">
    <source>
        <dbReference type="EMBL" id="MBB4857027.1"/>
    </source>
</evidence>
<evidence type="ECO:0000313" key="4">
    <source>
        <dbReference type="Proteomes" id="UP000555448"/>
    </source>
</evidence>
<protein>
    <submittedName>
        <fullName evidence="3">Lysozyme family protein</fullName>
    </submittedName>
</protein>
<accession>A0A7W7K697</accession>
<dbReference type="CDD" id="cd13926">
    <property type="entry name" value="N-acetylmuramidase_GH108"/>
    <property type="match status" value="1"/>
</dbReference>
<feature type="domain" description="TtsA-like Glycoside hydrolase family 108" evidence="1">
    <location>
        <begin position="34"/>
        <end position="117"/>
    </location>
</feature>
<name>A0A7W7K697_9SPHN</name>
<dbReference type="AlphaFoldDB" id="A0A7W7K697"/>
<organism evidence="3 4">
    <name type="scientific">Novosphingobium chloroacetimidivorans</name>
    <dbReference type="NCBI Taxonomy" id="1428314"/>
    <lineage>
        <taxon>Bacteria</taxon>
        <taxon>Pseudomonadati</taxon>
        <taxon>Pseudomonadota</taxon>
        <taxon>Alphaproteobacteria</taxon>
        <taxon>Sphingomonadales</taxon>
        <taxon>Sphingomonadaceae</taxon>
        <taxon>Novosphingobium</taxon>
    </lineage>
</organism>
<reference evidence="3 4" key="1">
    <citation type="submission" date="2020-08" db="EMBL/GenBank/DDBJ databases">
        <title>Functional genomics of gut bacteria from endangered species of beetles.</title>
        <authorList>
            <person name="Carlos-Shanley C."/>
        </authorList>
    </citation>
    <scope>NUCLEOTIDE SEQUENCE [LARGE SCALE GENOMIC DNA]</scope>
    <source>
        <strain evidence="3 4">S00245</strain>
    </source>
</reference>
<dbReference type="Pfam" id="PF09374">
    <property type="entry name" value="PG_binding_3"/>
    <property type="match status" value="1"/>
</dbReference>
<keyword evidence="4" id="KW-1185">Reference proteome</keyword>
<dbReference type="SUPFAM" id="SSF53955">
    <property type="entry name" value="Lysozyme-like"/>
    <property type="match status" value="1"/>
</dbReference>